<sequence>MPKPKIPRILTILCITLAFFLVPIYQKSNLFSQNQFENAKKDYAFHFLKYNDQRQKLSQANSSYNTFKTVAAKNDLFIATRDYLLQINNLYIAYINTVIEYSNEINWSKLSEKRAHINQKLESEKQYFRTHQPNIQNVTTLEELPPLSDDLRKYIEEQTKPAIYMAFITYEMANIQSTDEEFEQLLALVKTQLNLKLQSGENTTISNWFSEINSIQQTSNTYLDGANAKFENLDESVVNRRNLNEILQDTSTTKNELKKSINLFEEVLQIL</sequence>
<organism evidence="1 2">
    <name type="scientific">Candidatus Curtissbacteria bacterium RIFCSPLOWO2_01_FULL_37_9</name>
    <dbReference type="NCBI Taxonomy" id="1797724"/>
    <lineage>
        <taxon>Bacteria</taxon>
        <taxon>Candidatus Curtissiibacteriota</taxon>
    </lineage>
</organism>
<dbReference type="STRING" id="1797724.A3A48_00950"/>
<comment type="caution">
    <text evidence="1">The sequence shown here is derived from an EMBL/GenBank/DDBJ whole genome shotgun (WGS) entry which is preliminary data.</text>
</comment>
<reference evidence="1 2" key="1">
    <citation type="journal article" date="2016" name="Nat. Commun.">
        <title>Thousands of microbial genomes shed light on interconnected biogeochemical processes in an aquifer system.</title>
        <authorList>
            <person name="Anantharaman K."/>
            <person name="Brown C.T."/>
            <person name="Hug L.A."/>
            <person name="Sharon I."/>
            <person name="Castelle C.J."/>
            <person name="Probst A.J."/>
            <person name="Thomas B.C."/>
            <person name="Singh A."/>
            <person name="Wilkins M.J."/>
            <person name="Karaoz U."/>
            <person name="Brodie E.L."/>
            <person name="Williams K.H."/>
            <person name="Hubbard S.S."/>
            <person name="Banfield J.F."/>
        </authorList>
    </citation>
    <scope>NUCLEOTIDE SEQUENCE [LARGE SCALE GENOMIC DNA]</scope>
</reference>
<dbReference type="AlphaFoldDB" id="A0A1F5GUU6"/>
<accession>A0A1F5GUU6</accession>
<evidence type="ECO:0000313" key="2">
    <source>
        <dbReference type="Proteomes" id="UP000178336"/>
    </source>
</evidence>
<protein>
    <submittedName>
        <fullName evidence="1">Uncharacterized protein</fullName>
    </submittedName>
</protein>
<gene>
    <name evidence="1" type="ORF">A3A48_00950</name>
</gene>
<proteinExistence type="predicted"/>
<evidence type="ECO:0000313" key="1">
    <source>
        <dbReference type="EMBL" id="OGD95609.1"/>
    </source>
</evidence>
<name>A0A1F5GUU6_9BACT</name>
<dbReference type="EMBL" id="MFBN01000014">
    <property type="protein sequence ID" value="OGD95609.1"/>
    <property type="molecule type" value="Genomic_DNA"/>
</dbReference>
<dbReference type="Proteomes" id="UP000178336">
    <property type="component" value="Unassembled WGS sequence"/>
</dbReference>